<organism evidence="3 4">
    <name type="scientific">Anopheles melas</name>
    <dbReference type="NCBI Taxonomy" id="34690"/>
    <lineage>
        <taxon>Eukaryota</taxon>
        <taxon>Metazoa</taxon>
        <taxon>Ecdysozoa</taxon>
        <taxon>Arthropoda</taxon>
        <taxon>Hexapoda</taxon>
        <taxon>Insecta</taxon>
        <taxon>Pterygota</taxon>
        <taxon>Neoptera</taxon>
        <taxon>Endopterygota</taxon>
        <taxon>Diptera</taxon>
        <taxon>Nematocera</taxon>
        <taxon>Culicoidea</taxon>
        <taxon>Culicidae</taxon>
        <taxon>Anophelinae</taxon>
        <taxon>Anopheles</taxon>
    </lineage>
</organism>
<evidence type="ECO:0000256" key="2">
    <source>
        <dbReference type="SAM" id="SignalP"/>
    </source>
</evidence>
<proteinExistence type="predicted"/>
<dbReference type="Proteomes" id="UP000075902">
    <property type="component" value="Unassembled WGS sequence"/>
</dbReference>
<dbReference type="AlphaFoldDB" id="A0A182THB5"/>
<reference evidence="4" key="1">
    <citation type="submission" date="2014-01" db="EMBL/GenBank/DDBJ databases">
        <title>The Genome Sequence of Anopheles melas CM1001059_A (V2).</title>
        <authorList>
            <consortium name="The Broad Institute Genomics Platform"/>
            <person name="Neafsey D.E."/>
            <person name="Besansky N."/>
            <person name="Howell P."/>
            <person name="Walton C."/>
            <person name="Young S.K."/>
            <person name="Zeng Q."/>
            <person name="Gargeya S."/>
            <person name="Fitzgerald M."/>
            <person name="Haas B."/>
            <person name="Abouelleil A."/>
            <person name="Allen A.W."/>
            <person name="Alvarado L."/>
            <person name="Arachchi H.M."/>
            <person name="Berlin A.M."/>
            <person name="Chapman S.B."/>
            <person name="Gainer-Dewar J."/>
            <person name="Goldberg J."/>
            <person name="Griggs A."/>
            <person name="Gujja S."/>
            <person name="Hansen M."/>
            <person name="Howarth C."/>
            <person name="Imamovic A."/>
            <person name="Ireland A."/>
            <person name="Larimer J."/>
            <person name="McCowan C."/>
            <person name="Murphy C."/>
            <person name="Pearson M."/>
            <person name="Poon T.W."/>
            <person name="Priest M."/>
            <person name="Roberts A."/>
            <person name="Saif S."/>
            <person name="Shea T."/>
            <person name="Sisk P."/>
            <person name="Sykes S."/>
            <person name="Wortman J."/>
            <person name="Nusbaum C."/>
            <person name="Birren B."/>
        </authorList>
    </citation>
    <scope>NUCLEOTIDE SEQUENCE [LARGE SCALE GENOMIC DNA]</scope>
    <source>
        <strain evidence="4">CM1001059</strain>
    </source>
</reference>
<protein>
    <submittedName>
        <fullName evidence="3">Uncharacterized protein</fullName>
    </submittedName>
</protein>
<keyword evidence="4" id="KW-1185">Reference proteome</keyword>
<name>A0A182THB5_9DIPT</name>
<dbReference type="VEuPathDB" id="VectorBase:AMEC002303"/>
<evidence type="ECO:0000313" key="3">
    <source>
        <dbReference type="EnsemblMetazoa" id="AMEC002303-PA"/>
    </source>
</evidence>
<feature type="signal peptide" evidence="2">
    <location>
        <begin position="1"/>
        <end position="19"/>
    </location>
</feature>
<feature type="chain" id="PRO_5008136833" evidence="2">
    <location>
        <begin position="20"/>
        <end position="886"/>
    </location>
</feature>
<feature type="region of interest" description="Disordered" evidence="1">
    <location>
        <begin position="386"/>
        <end position="414"/>
    </location>
</feature>
<evidence type="ECO:0000313" key="4">
    <source>
        <dbReference type="Proteomes" id="UP000075902"/>
    </source>
</evidence>
<accession>A0A182THB5</accession>
<feature type="compositionally biased region" description="Low complexity" evidence="1">
    <location>
        <begin position="219"/>
        <end position="237"/>
    </location>
</feature>
<reference evidence="3" key="2">
    <citation type="submission" date="2020-05" db="UniProtKB">
        <authorList>
            <consortium name="EnsemblMetazoa"/>
        </authorList>
    </citation>
    <scope>IDENTIFICATION</scope>
    <source>
        <strain evidence="3">CM1001059</strain>
    </source>
</reference>
<feature type="region of interest" description="Disordered" evidence="1">
    <location>
        <begin position="209"/>
        <end position="237"/>
    </location>
</feature>
<keyword evidence="2" id="KW-0732">Signal</keyword>
<dbReference type="EnsemblMetazoa" id="AMEC002303-RA">
    <property type="protein sequence ID" value="AMEC002303-PA"/>
    <property type="gene ID" value="AMEC002303"/>
</dbReference>
<evidence type="ECO:0000256" key="1">
    <source>
        <dbReference type="SAM" id="MobiDB-lite"/>
    </source>
</evidence>
<sequence>MELVVIVSVAVGVVVGASASDSVADDCFVSSVAYSTVAGSVVSPFASGVVCAAPSAGSLVVSSSTPGSVTLRPPAAGARRVANPPPCSPVSSFSVGAARSSSTFRRLPRAAVVERSRPNVGRVRVVGVKRARGVVTLPATGPAPSPLTTPVPFWAPPTLPKGRRVRVVKVRCVVEDPADPSLPLAVAGWLFLKMNRLLPELGCGRVGVIPPTRPPGRRTPPNVGSGRGRSVSTSPGSSRLLLASLPSCPNSRLPCRWISLSPSFSSPLYRCSSDEPNRSASVVRSVASPPYAVGGAAVVLVVVVVVVRTNRFGRLGSSTEVRLIDFCSTGFAATVALSNEFSNACGRAGRFSEYAGLRRVGRAAGGAVSSPAPLSPLDRSVVDDALPPSGSGLRLRDGTNGDGPAGGAELSPSALPAAAGSSVVVDRRPLRASENEGRLRRVGTNFLIGSVGSGASVVTNLPVNLRRVAPKPRVEARAGIDSDSICWLSLGRGGSAFACPPATRFALGFGSVTDAVSVESVSVALSSSSSACSPVRRFGRLSRLSLFSRSYPPGAISFDVSVMTVVKSELATLLSGKVGSTVNDSVVVVGVVEAGFSSRLPGKRCRRCSVLKEARDLGRGDLSSTVEAAAGVVAEVVAVVVRRRFARWRLVVEMPVARSVTSLPSGSSVGVSRAASEPSCAGLRGAKGRREGARVVASVLSGVWALVSAAVVRSRAGLVGRVRPGMNVLFVLTSDTTTLSVVSTASVVLGGLYRTEASLRGCGVVVSTSAAFTLYRVVISFSSRLSVASSAWLGSSVDMSLRLSASRLFTVLSTLSDRPNGRPRKVERAGAGATVLKLSCTVVNAWAAVVPPVVSSLRLLKPYRRAVPSVSSMRSCVINGSSAMRV</sequence>